<name>A0A5R9GT83_9PROT</name>
<dbReference type="Gene3D" id="1.10.3680.10">
    <property type="entry name" value="TerB-like"/>
    <property type="match status" value="1"/>
</dbReference>
<organism evidence="2 3">
    <name type="scientific">Mariprofundus erugo</name>
    <dbReference type="NCBI Taxonomy" id="2528639"/>
    <lineage>
        <taxon>Bacteria</taxon>
        <taxon>Pseudomonadati</taxon>
        <taxon>Pseudomonadota</taxon>
        <taxon>Candidatius Mariprofundia</taxon>
        <taxon>Mariprofundales</taxon>
        <taxon>Mariprofundaceae</taxon>
        <taxon>Mariprofundus</taxon>
    </lineage>
</organism>
<gene>
    <name evidence="2" type="ORF">FEF65_06090</name>
</gene>
<reference evidence="2 3" key="1">
    <citation type="journal article" date="2019" name="Appl. Environ. Microbiol.">
        <title>Environmental Evidence and Genomic Insight of Iron-oxidizing Bacteria Preference Towards More Corrosion Resistant Stainless Steel at Higher Salinities.</title>
        <authorList>
            <person name="Garrison C.E."/>
            <person name="Price K.A."/>
            <person name="Field E.K."/>
        </authorList>
    </citation>
    <scope>NUCLEOTIDE SEQUENCE [LARGE SCALE GENOMIC DNA]</scope>
    <source>
        <strain evidence="2 3">P3</strain>
    </source>
</reference>
<dbReference type="InterPro" id="IPR029024">
    <property type="entry name" value="TerB-like"/>
</dbReference>
<comment type="caution">
    <text evidence="2">The sequence shown here is derived from an EMBL/GenBank/DDBJ whole genome shotgun (WGS) entry which is preliminary data.</text>
</comment>
<dbReference type="Pfam" id="PF05099">
    <property type="entry name" value="TerB"/>
    <property type="match status" value="1"/>
</dbReference>
<proteinExistence type="predicted"/>
<dbReference type="AlphaFoldDB" id="A0A5R9GT83"/>
<feature type="domain" description="Co-chaperone DjlA N-terminal" evidence="1">
    <location>
        <begin position="12"/>
        <end position="113"/>
    </location>
</feature>
<protein>
    <submittedName>
        <fullName evidence="2">TerB family tellurite resistance protein</fullName>
    </submittedName>
</protein>
<evidence type="ECO:0000259" key="1">
    <source>
        <dbReference type="Pfam" id="PF05099"/>
    </source>
</evidence>
<dbReference type="RefSeq" id="WP_138238923.1">
    <property type="nucleotide sequence ID" value="NZ_VBRY01000005.1"/>
</dbReference>
<accession>A0A5R9GT83</accession>
<sequence length="117" mass="13186">MTPIQLSFFKITVAIAAVDNNIDDYEARRIRDIGKKMEIPGDIVDQVIKKMLSFDSEKDMVEWLSSDIVAISRQSKGVRQSMLDSMNRSAKNDGDVCPDEASLLKQCMKAWSISINE</sequence>
<dbReference type="Proteomes" id="UP000306585">
    <property type="component" value="Unassembled WGS sequence"/>
</dbReference>
<keyword evidence="3" id="KW-1185">Reference proteome</keyword>
<dbReference type="InterPro" id="IPR007791">
    <property type="entry name" value="DjlA_N"/>
</dbReference>
<evidence type="ECO:0000313" key="2">
    <source>
        <dbReference type="EMBL" id="TLS67487.1"/>
    </source>
</evidence>
<evidence type="ECO:0000313" key="3">
    <source>
        <dbReference type="Proteomes" id="UP000306585"/>
    </source>
</evidence>
<dbReference type="EMBL" id="VBRY01000005">
    <property type="protein sequence ID" value="TLS67487.1"/>
    <property type="molecule type" value="Genomic_DNA"/>
</dbReference>
<dbReference type="CDD" id="cd07177">
    <property type="entry name" value="terB_like"/>
    <property type="match status" value="1"/>
</dbReference>
<dbReference type="SUPFAM" id="SSF158682">
    <property type="entry name" value="TerB-like"/>
    <property type="match status" value="1"/>
</dbReference>